<dbReference type="Proteomes" id="UP001139971">
    <property type="component" value="Unassembled WGS sequence"/>
</dbReference>
<dbReference type="Gene3D" id="3.30.2310.20">
    <property type="entry name" value="RelE-like"/>
    <property type="match status" value="1"/>
</dbReference>
<organism evidence="3 4">
    <name type="scientific">Tahibacter soli</name>
    <dbReference type="NCBI Taxonomy" id="2983605"/>
    <lineage>
        <taxon>Bacteria</taxon>
        <taxon>Pseudomonadati</taxon>
        <taxon>Pseudomonadota</taxon>
        <taxon>Gammaproteobacteria</taxon>
        <taxon>Lysobacterales</taxon>
        <taxon>Rhodanobacteraceae</taxon>
        <taxon>Tahibacter</taxon>
    </lineage>
</organism>
<dbReference type="RefSeq" id="WP_263543962.1">
    <property type="nucleotide sequence ID" value="NZ_JAOVZO020000021.1"/>
</dbReference>
<protein>
    <submittedName>
        <fullName evidence="3">Type II toxin-antitoxin system RelE/ParE family toxin</fullName>
    </submittedName>
</protein>
<dbReference type="AlphaFoldDB" id="A0A9X3YP38"/>
<proteinExistence type="inferred from homology"/>
<dbReference type="InterPro" id="IPR051803">
    <property type="entry name" value="TA_system_RelE-like_toxin"/>
</dbReference>
<evidence type="ECO:0000313" key="3">
    <source>
        <dbReference type="EMBL" id="MDC8015876.1"/>
    </source>
</evidence>
<keyword evidence="2" id="KW-1277">Toxin-antitoxin system</keyword>
<keyword evidence="4" id="KW-1185">Reference proteome</keyword>
<dbReference type="SUPFAM" id="SSF143011">
    <property type="entry name" value="RelE-like"/>
    <property type="match status" value="1"/>
</dbReference>
<reference evidence="3" key="1">
    <citation type="submission" date="2023-02" db="EMBL/GenBank/DDBJ databases">
        <title>Tahibacter soli sp. nov. isolated from soil.</title>
        <authorList>
            <person name="Baek J.H."/>
            <person name="Lee J.K."/>
            <person name="Choi D.G."/>
            <person name="Jeon C.O."/>
        </authorList>
    </citation>
    <scope>NUCLEOTIDE SEQUENCE</scope>
    <source>
        <strain evidence="3">BL</strain>
    </source>
</reference>
<comment type="similarity">
    <text evidence="1">Belongs to the RelE toxin family.</text>
</comment>
<dbReference type="EMBL" id="JAOVZO020000021">
    <property type="protein sequence ID" value="MDC8015876.1"/>
    <property type="molecule type" value="Genomic_DNA"/>
</dbReference>
<name>A0A9X3YP38_9GAMM</name>
<evidence type="ECO:0000256" key="1">
    <source>
        <dbReference type="ARBA" id="ARBA00006226"/>
    </source>
</evidence>
<evidence type="ECO:0000313" key="4">
    <source>
        <dbReference type="Proteomes" id="UP001139971"/>
    </source>
</evidence>
<dbReference type="InterPro" id="IPR035093">
    <property type="entry name" value="RelE/ParE_toxin_dom_sf"/>
</dbReference>
<gene>
    <name evidence="3" type="ORF">OD750_025415</name>
</gene>
<dbReference type="Pfam" id="PF05016">
    <property type="entry name" value="ParE_toxin"/>
    <property type="match status" value="1"/>
</dbReference>
<sequence length="109" mass="12620">MSRFAVVVTDDAKQDLLEIYDYIETYDCIEHADHVVDRLVKVIESLSQTPERGSHPRELLALGIRDYRQATFKPYRAIYGIDDRRVVVYLIADGRRNLQTLLARRLLGA</sequence>
<dbReference type="PANTHER" id="PTHR33755">
    <property type="entry name" value="TOXIN PARE1-RELATED"/>
    <property type="match status" value="1"/>
</dbReference>
<evidence type="ECO:0000256" key="2">
    <source>
        <dbReference type="ARBA" id="ARBA00022649"/>
    </source>
</evidence>
<dbReference type="InterPro" id="IPR007712">
    <property type="entry name" value="RelE/ParE_toxin"/>
</dbReference>
<accession>A0A9X3YP38</accession>
<comment type="caution">
    <text evidence="3">The sequence shown here is derived from an EMBL/GenBank/DDBJ whole genome shotgun (WGS) entry which is preliminary data.</text>
</comment>